<dbReference type="InterPro" id="IPR002105">
    <property type="entry name" value="Dockerin_1_rpt"/>
</dbReference>
<dbReference type="Pfam" id="PF19527">
    <property type="entry name" value="DUF6055"/>
    <property type="match status" value="1"/>
</dbReference>
<evidence type="ECO:0000256" key="1">
    <source>
        <dbReference type="SAM" id="SignalP"/>
    </source>
</evidence>
<dbReference type="SUPFAM" id="SSF51161">
    <property type="entry name" value="Trimeric LpxA-like enzymes"/>
    <property type="match status" value="1"/>
</dbReference>
<dbReference type="RefSeq" id="WP_037297033.1">
    <property type="nucleotide sequence ID" value="NZ_ATAX01000008.1"/>
</dbReference>
<name>W7V1T3_RUMFL</name>
<dbReference type="eggNOG" id="COG1208">
    <property type="taxonomic scope" value="Bacteria"/>
</dbReference>
<dbReference type="InterPro" id="IPR011004">
    <property type="entry name" value="Trimer_LpxA-like_sf"/>
</dbReference>
<feature type="signal peptide" evidence="1">
    <location>
        <begin position="1"/>
        <end position="28"/>
    </location>
</feature>
<reference evidence="3 4" key="1">
    <citation type="journal article" date="2014" name="PLoS ONE">
        <title>Rumen cellulosomics: divergent fiber-degrading strategies revealed by comparative genome-wide analysis of six ruminococcal strains.</title>
        <authorList>
            <person name="Dassa B."/>
            <person name="Borovok I."/>
            <person name="Ruimy-Israeli V."/>
            <person name="Lamed R."/>
            <person name="Flint H.J."/>
            <person name="Duncan S.H."/>
            <person name="Henrissat B."/>
            <person name="Coutinho P."/>
            <person name="Morrison M."/>
            <person name="Mosoni P."/>
            <person name="Yeoman C.J."/>
            <person name="White B.A."/>
            <person name="Bayer E.A."/>
        </authorList>
    </citation>
    <scope>NUCLEOTIDE SEQUENCE [LARGE SCALE GENOMIC DNA]</scope>
    <source>
        <strain evidence="3 4">007c</strain>
    </source>
</reference>
<dbReference type="InterPro" id="IPR045690">
    <property type="entry name" value="DUF6055"/>
</dbReference>
<dbReference type="InterPro" id="IPR016134">
    <property type="entry name" value="Dockerin_dom"/>
</dbReference>
<dbReference type="PATRIC" id="fig|1341157.4.peg.572"/>
<dbReference type="InterPro" id="IPR013320">
    <property type="entry name" value="ConA-like_dom_sf"/>
</dbReference>
<evidence type="ECO:0000259" key="2">
    <source>
        <dbReference type="PROSITE" id="PS51766"/>
    </source>
</evidence>
<dbReference type="SUPFAM" id="SSF49899">
    <property type="entry name" value="Concanavalin A-like lectins/glucanases"/>
    <property type="match status" value="1"/>
</dbReference>
<gene>
    <name evidence="3" type="ORF">RF007C_11465</name>
</gene>
<evidence type="ECO:0000313" key="4">
    <source>
        <dbReference type="Proteomes" id="UP000019365"/>
    </source>
</evidence>
<sequence length="897" mass="98689">MKKRLTAFLTVAAIALSMVQALPKDAKAAEEYLIRDKWGYCKTANYAESEHFVIFYGNNDTTGKVNDAFLRRNLEDYEKLWKCYGEFLGMENMNTDIYGRDARKYKTNVYLTYTGLPKYPDGWAFMSSEDGYGIEIISPEAMLDDLTIAHEFGHVVTLHQKAWEGQEITGAWWEPLANWFREMYLASDYYTGDVKTVWFEPYLRNMSLTLPHGRNYYEVWPFLMYLSFNPDNIDGLGVKCVKRIISEAKQDEYPFDTITRLFGTDAQTIFGNYSKRMATFDFGAKEAYQKEFAEKLGSQPFYRNLFYTLPDEQGEGNYRVPEEEAPMQAGINIIPLKPSGDSITVDFRGLSDDSNAGWQVCIVTVDGNGRESYSGLFGSGESMTASAKGAASAYLTVTAMPKKLVRVNAFHKESDSSYKNGSERRRYPYEFTLEGAEPDLSIGYKKGRGHAHSNGGGWVADTARVDSSVYVAPDAMVLGNARVTGNVRIEDRAVVANQATVSDNAVIYGNAIVDGGGWVYDNGWQQGTVTVSGNAVIGDNAVVYNSCRISGNARVLQKAYVSDAVTAGDNAVIKGMAYLYGKGSYTGSAIVDGDYSNEETKDNGVGFGWLDENGWHSKADGYIAAYSFDNDRSVWAQDRYAATDALVKGAEWQAERTSAKGVMSFDGSDDCIVLDDSVLRYNDIQISLGALWKGGTERQEMFRFGDDKAYMCFTPSNEAGKAEFVISDGKTTEKLTAPEALPKGEWSRITIRISGGKGSLLINGSTADSSNLTLTPSAVMGAAEKAECLLGNSGSANGFKGAVDYAEFSYKEVSEPAISYSGREEADDTDPVSGRIKGDVNADKAFNVADLVMLQGYILGKNGLTDSRAGDLAEDGEIDVFDMVEMRRLILIDGSVR</sequence>
<dbReference type="PROSITE" id="PS51766">
    <property type="entry name" value="DOCKERIN"/>
    <property type="match status" value="1"/>
</dbReference>
<accession>W7V1T3</accession>
<feature type="domain" description="Dockerin" evidence="2">
    <location>
        <begin position="833"/>
        <end position="897"/>
    </location>
</feature>
<dbReference type="SUPFAM" id="SSF63446">
    <property type="entry name" value="Type I dockerin domain"/>
    <property type="match status" value="1"/>
</dbReference>
<dbReference type="GO" id="GO:0004553">
    <property type="term" value="F:hydrolase activity, hydrolyzing O-glycosyl compounds"/>
    <property type="evidence" value="ECO:0007669"/>
    <property type="project" value="InterPro"/>
</dbReference>
<dbReference type="EMBL" id="ATAX01000008">
    <property type="protein sequence ID" value="EWM54950.1"/>
    <property type="molecule type" value="Genomic_DNA"/>
</dbReference>
<dbReference type="AlphaFoldDB" id="W7V1T3"/>
<organism evidence="3 4">
    <name type="scientific">Ruminococcus flavefaciens 007c</name>
    <dbReference type="NCBI Taxonomy" id="1341157"/>
    <lineage>
        <taxon>Bacteria</taxon>
        <taxon>Bacillati</taxon>
        <taxon>Bacillota</taxon>
        <taxon>Clostridia</taxon>
        <taxon>Eubacteriales</taxon>
        <taxon>Oscillospiraceae</taxon>
        <taxon>Ruminococcus</taxon>
    </lineage>
</organism>
<dbReference type="Gene3D" id="2.160.10.10">
    <property type="entry name" value="Hexapeptide repeat proteins"/>
    <property type="match status" value="2"/>
</dbReference>
<dbReference type="Gene3D" id="1.10.1330.10">
    <property type="entry name" value="Dockerin domain"/>
    <property type="match status" value="1"/>
</dbReference>
<dbReference type="CDD" id="cd14256">
    <property type="entry name" value="Dockerin_I"/>
    <property type="match status" value="1"/>
</dbReference>
<protein>
    <recommendedName>
        <fullName evidence="2">Dockerin domain-containing protein</fullName>
    </recommendedName>
</protein>
<evidence type="ECO:0000313" key="3">
    <source>
        <dbReference type="EMBL" id="EWM54950.1"/>
    </source>
</evidence>
<dbReference type="InterPro" id="IPR036439">
    <property type="entry name" value="Dockerin_dom_sf"/>
</dbReference>
<feature type="chain" id="PRO_5004901952" description="Dockerin domain-containing protein" evidence="1">
    <location>
        <begin position="29"/>
        <end position="897"/>
    </location>
</feature>
<keyword evidence="1" id="KW-0732">Signal</keyword>
<dbReference type="GO" id="GO:0000272">
    <property type="term" value="P:polysaccharide catabolic process"/>
    <property type="evidence" value="ECO:0007669"/>
    <property type="project" value="InterPro"/>
</dbReference>
<dbReference type="Gene3D" id="2.60.120.200">
    <property type="match status" value="1"/>
</dbReference>
<dbReference type="Pfam" id="PF13385">
    <property type="entry name" value="Laminin_G_3"/>
    <property type="match status" value="1"/>
</dbReference>
<comment type="caution">
    <text evidence="3">The sequence shown here is derived from an EMBL/GenBank/DDBJ whole genome shotgun (WGS) entry which is preliminary data.</text>
</comment>
<keyword evidence="4" id="KW-1185">Reference proteome</keyword>
<dbReference type="Proteomes" id="UP000019365">
    <property type="component" value="Unassembled WGS sequence"/>
</dbReference>
<dbReference type="OrthoDB" id="6428915at2"/>
<dbReference type="Pfam" id="PF00404">
    <property type="entry name" value="Dockerin_1"/>
    <property type="match status" value="1"/>
</dbReference>
<proteinExistence type="predicted"/>